<dbReference type="SUPFAM" id="SSF81606">
    <property type="entry name" value="PP2C-like"/>
    <property type="match status" value="1"/>
</dbReference>
<name>A0A1Z4UZS9_9CYAN</name>
<accession>A0A1Z4UZS9</accession>
<evidence type="ECO:0000313" key="3">
    <source>
        <dbReference type="Proteomes" id="UP000218702"/>
    </source>
</evidence>
<dbReference type="KEGG" id="dcm:NIES806_08860"/>
<dbReference type="AlphaFoldDB" id="A0A1Z4UZS9"/>
<reference evidence="2 3" key="1">
    <citation type="submission" date="2017-06" db="EMBL/GenBank/DDBJ databases">
        <title>Genome sequencing of cyanobaciteial culture collection at National Institute for Environmental Studies (NIES).</title>
        <authorList>
            <person name="Hirose Y."/>
            <person name="Shimura Y."/>
            <person name="Fujisawa T."/>
            <person name="Nakamura Y."/>
            <person name="Kawachi M."/>
        </authorList>
    </citation>
    <scope>NUCLEOTIDE SEQUENCE [LARGE SCALE GENOMIC DNA]</scope>
    <source>
        <strain evidence="2 3">NIES-806</strain>
    </source>
</reference>
<dbReference type="EMBL" id="AP018316">
    <property type="protein sequence ID" value="BAZ84694.1"/>
    <property type="molecule type" value="Genomic_DNA"/>
</dbReference>
<dbReference type="Proteomes" id="UP000218702">
    <property type="component" value="Chromosome"/>
</dbReference>
<dbReference type="InterPro" id="IPR036457">
    <property type="entry name" value="PPM-type-like_dom_sf"/>
</dbReference>
<evidence type="ECO:0000259" key="1">
    <source>
        <dbReference type="Pfam" id="PF13672"/>
    </source>
</evidence>
<proteinExistence type="predicted"/>
<feature type="domain" description="PPM-type phosphatase" evidence="1">
    <location>
        <begin position="11"/>
        <end position="64"/>
    </location>
</feature>
<organism evidence="2 3">
    <name type="scientific">Dolichospermum compactum NIES-806</name>
    <dbReference type="NCBI Taxonomy" id="1973481"/>
    <lineage>
        <taxon>Bacteria</taxon>
        <taxon>Bacillati</taxon>
        <taxon>Cyanobacteriota</taxon>
        <taxon>Cyanophyceae</taxon>
        <taxon>Nostocales</taxon>
        <taxon>Aphanizomenonaceae</taxon>
        <taxon>Dolichospermum</taxon>
        <taxon>Dolichospermum compactum</taxon>
    </lineage>
</organism>
<gene>
    <name evidence="2" type="ORF">NIES806_08860</name>
</gene>
<protein>
    <recommendedName>
        <fullName evidence="1">PPM-type phosphatase domain-containing protein</fullName>
    </recommendedName>
</protein>
<dbReference type="Pfam" id="PF13672">
    <property type="entry name" value="PP2C_2"/>
    <property type="match status" value="1"/>
</dbReference>
<evidence type="ECO:0000313" key="2">
    <source>
        <dbReference type="EMBL" id="BAZ84694.1"/>
    </source>
</evidence>
<sequence>MVWKAIARSATGTSHEQQKIRCQDCGNYRIFKDVIVGAVADGAGSAKYSHFGSELAVETAASVAIALLPPERLPFRCTPSSTH</sequence>
<dbReference type="InterPro" id="IPR001932">
    <property type="entry name" value="PPM-type_phosphatase-like_dom"/>
</dbReference>
<keyword evidence="3" id="KW-1185">Reference proteome</keyword>